<dbReference type="Pfam" id="PF00583">
    <property type="entry name" value="Acetyltransf_1"/>
    <property type="match status" value="1"/>
</dbReference>
<dbReference type="Gene3D" id="3.40.630.30">
    <property type="match status" value="1"/>
</dbReference>
<evidence type="ECO:0000259" key="3">
    <source>
        <dbReference type="PROSITE" id="PS51186"/>
    </source>
</evidence>
<dbReference type="PROSITE" id="PS51186">
    <property type="entry name" value="GNAT"/>
    <property type="match status" value="1"/>
</dbReference>
<name>A0A518IAK0_9PLAN</name>
<dbReference type="AlphaFoldDB" id="A0A518IAK0"/>
<dbReference type="RefSeq" id="WP_145308301.1">
    <property type="nucleotide sequence ID" value="NZ_CP037452.1"/>
</dbReference>
<dbReference type="Proteomes" id="UP000318313">
    <property type="component" value="Chromosome"/>
</dbReference>
<evidence type="ECO:0000313" key="4">
    <source>
        <dbReference type="EMBL" id="QDV50069.1"/>
    </source>
</evidence>
<proteinExistence type="predicted"/>
<keyword evidence="2" id="KW-0012">Acyltransferase</keyword>
<dbReference type="InterPro" id="IPR016181">
    <property type="entry name" value="Acyl_CoA_acyltransferase"/>
</dbReference>
<dbReference type="PANTHER" id="PTHR43420:SF47">
    <property type="entry name" value="N-ACETYLTRANSFERASE DOMAIN-CONTAINING PROTEIN"/>
    <property type="match status" value="1"/>
</dbReference>
<evidence type="ECO:0000256" key="2">
    <source>
        <dbReference type="ARBA" id="ARBA00023315"/>
    </source>
</evidence>
<reference evidence="4 5" key="1">
    <citation type="submission" date="2019-03" db="EMBL/GenBank/DDBJ databases">
        <title>Deep-cultivation of Planctomycetes and their phenomic and genomic characterization uncovers novel biology.</title>
        <authorList>
            <person name="Wiegand S."/>
            <person name="Jogler M."/>
            <person name="Boedeker C."/>
            <person name="Pinto D."/>
            <person name="Vollmers J."/>
            <person name="Rivas-Marin E."/>
            <person name="Kohn T."/>
            <person name="Peeters S.H."/>
            <person name="Heuer A."/>
            <person name="Rast P."/>
            <person name="Oberbeckmann S."/>
            <person name="Bunk B."/>
            <person name="Jeske O."/>
            <person name="Meyerdierks A."/>
            <person name="Storesund J.E."/>
            <person name="Kallscheuer N."/>
            <person name="Luecker S."/>
            <person name="Lage O.M."/>
            <person name="Pohl T."/>
            <person name="Merkel B.J."/>
            <person name="Hornburger P."/>
            <person name="Mueller R.-W."/>
            <person name="Bruemmer F."/>
            <person name="Labrenz M."/>
            <person name="Spormann A.M."/>
            <person name="Op den Camp H."/>
            <person name="Overmann J."/>
            <person name="Amann R."/>
            <person name="Jetten M.S.M."/>
            <person name="Mascher T."/>
            <person name="Medema M.H."/>
            <person name="Devos D.P."/>
            <person name="Kaster A.-K."/>
            <person name="Ovreas L."/>
            <person name="Rohde M."/>
            <person name="Galperin M.Y."/>
            <person name="Jogler C."/>
        </authorList>
    </citation>
    <scope>NUCLEOTIDE SEQUENCE [LARGE SCALE GENOMIC DNA]</scope>
    <source>
        <strain evidence="4 5">Enr17</strain>
    </source>
</reference>
<keyword evidence="5" id="KW-1185">Reference proteome</keyword>
<dbReference type="CDD" id="cd04301">
    <property type="entry name" value="NAT_SF"/>
    <property type="match status" value="1"/>
</dbReference>
<dbReference type="KEGG" id="gfm:Enr17x_21050"/>
<evidence type="ECO:0000256" key="1">
    <source>
        <dbReference type="ARBA" id="ARBA00022679"/>
    </source>
</evidence>
<keyword evidence="1 4" id="KW-0808">Transferase</keyword>
<dbReference type="EMBL" id="CP037452">
    <property type="protein sequence ID" value="QDV50069.1"/>
    <property type="molecule type" value="Genomic_DNA"/>
</dbReference>
<organism evidence="4 5">
    <name type="scientific">Gimesia fumaroli</name>
    <dbReference type="NCBI Taxonomy" id="2527976"/>
    <lineage>
        <taxon>Bacteria</taxon>
        <taxon>Pseudomonadati</taxon>
        <taxon>Planctomycetota</taxon>
        <taxon>Planctomycetia</taxon>
        <taxon>Planctomycetales</taxon>
        <taxon>Planctomycetaceae</taxon>
        <taxon>Gimesia</taxon>
    </lineage>
</organism>
<gene>
    <name evidence="4" type="ORF">Enr17x_21050</name>
</gene>
<sequence length="137" mass="15622">MNFQISEVHDEPIEAAVSAILSENSAATGFPYSPLPVKLKIEEDGTIIAGLVGFTCWEWLYIETLAVDRNFRKQGLGRQLMREAERIARERNCHSSWVDTFSFQAPDFYTSLGYTPFGTLPNFPTNQQRIFLQKKLT</sequence>
<feature type="domain" description="N-acetyltransferase" evidence="3">
    <location>
        <begin position="1"/>
        <end position="137"/>
    </location>
</feature>
<dbReference type="InterPro" id="IPR000182">
    <property type="entry name" value="GNAT_dom"/>
</dbReference>
<protein>
    <submittedName>
        <fullName evidence="4">Putative acetyltransferase</fullName>
    </submittedName>
</protein>
<dbReference type="InterPro" id="IPR050680">
    <property type="entry name" value="YpeA/RimI_acetyltransf"/>
</dbReference>
<dbReference type="SUPFAM" id="SSF55729">
    <property type="entry name" value="Acyl-CoA N-acyltransferases (Nat)"/>
    <property type="match status" value="1"/>
</dbReference>
<dbReference type="OrthoDB" id="9787920at2"/>
<accession>A0A518IAK0</accession>
<evidence type="ECO:0000313" key="5">
    <source>
        <dbReference type="Proteomes" id="UP000318313"/>
    </source>
</evidence>
<dbReference type="GO" id="GO:0016747">
    <property type="term" value="F:acyltransferase activity, transferring groups other than amino-acyl groups"/>
    <property type="evidence" value="ECO:0007669"/>
    <property type="project" value="InterPro"/>
</dbReference>
<dbReference type="PANTHER" id="PTHR43420">
    <property type="entry name" value="ACETYLTRANSFERASE"/>
    <property type="match status" value="1"/>
</dbReference>